<feature type="compositionally biased region" description="Low complexity" evidence="13">
    <location>
        <begin position="463"/>
        <end position="491"/>
    </location>
</feature>
<sequence>MRGEVCVGSASILSIASLLLLIFVHIGQTSTHGAPGSISLVKINVSDYGASLNAALFDPIDGLYTNNASAPLSAGHGLRQSYAFGLYSFCGYINASHGTCSNHSIQTEFTPLDALTGDMLPNYTDVTRFIFDGTPFADSGSFAHSSRAAYWMIFLGTICAALSILTGVAKAYLTFFLSTIFSFLGSIFLLVGAAIWTAMIHKAQYANSIRIGTAANPVNVHVQVSVGIGIDLLWAAFAALFMSVVPYMISCCLDNLPNEVAHLLQEIREKDSKVQELQQEIDRETSRYIRHALKPSPTPVSSSPSPASGSNPTASRDPSPKSAHVPGKVSTLYATIHTLSSEKIALAQRIIDLVTRTRARLDADLTKVRVLHGELPDPRSGTPASDVELVYSGAARTPNMAVGVGSNANAAAQISESLRSAMVGSSSMSDLRQQALVTPSTPVSAGPAVKKRRVNAATPAIKLVPVSTPTPPRRSASPLTSAVSSSAAANSQKRSRLSRQIPLDDPIDVEEDGEGEDEGLYCFCQKQSYGDMIACDNDDCPTEWFHLSCVGLTLPTPEKWYCRECVDKGFGVSSTQPGRKGRKR</sequence>
<feature type="compositionally biased region" description="Low complexity" evidence="13">
    <location>
        <begin position="299"/>
        <end position="315"/>
    </location>
</feature>
<dbReference type="Gene3D" id="6.10.140.1740">
    <property type="match status" value="1"/>
</dbReference>
<feature type="site" description="Histone H3K4me3 binding" evidence="8">
    <location>
        <position position="532"/>
    </location>
</feature>
<dbReference type="SMART" id="SM00249">
    <property type="entry name" value="PHD"/>
    <property type="match status" value="1"/>
</dbReference>
<dbReference type="CDD" id="cd15505">
    <property type="entry name" value="PHD_ING"/>
    <property type="match status" value="1"/>
</dbReference>
<evidence type="ECO:0000313" key="18">
    <source>
        <dbReference type="Proteomes" id="UP001295794"/>
    </source>
</evidence>
<feature type="coiled-coil region" evidence="12">
    <location>
        <begin position="260"/>
        <end position="287"/>
    </location>
</feature>
<keyword evidence="6 11" id="KW-0156">Chromatin regulator</keyword>
<evidence type="ECO:0000256" key="3">
    <source>
        <dbReference type="ARBA" id="ARBA00022723"/>
    </source>
</evidence>
<feature type="transmembrane region" description="Helical" evidence="14">
    <location>
        <begin position="148"/>
        <end position="169"/>
    </location>
</feature>
<keyword evidence="5 9" id="KW-0862">Zinc</keyword>
<evidence type="ECO:0000256" key="4">
    <source>
        <dbReference type="ARBA" id="ARBA00022771"/>
    </source>
</evidence>
<evidence type="ECO:0000256" key="5">
    <source>
        <dbReference type="ARBA" id="ARBA00022833"/>
    </source>
</evidence>
<feature type="transmembrane region" description="Helical" evidence="14">
    <location>
        <begin position="6"/>
        <end position="26"/>
    </location>
</feature>
<keyword evidence="14" id="KW-1133">Transmembrane helix</keyword>
<evidence type="ECO:0000256" key="2">
    <source>
        <dbReference type="ARBA" id="ARBA00010210"/>
    </source>
</evidence>
<keyword evidence="12" id="KW-0175">Coiled coil</keyword>
<feature type="transmembrane region" description="Helical" evidence="14">
    <location>
        <begin position="175"/>
        <end position="199"/>
    </location>
</feature>
<dbReference type="InterPro" id="IPR009571">
    <property type="entry name" value="SUR7/Rim9-like_fungi"/>
</dbReference>
<feature type="binding site" evidence="9">
    <location>
        <position position="540"/>
    </location>
    <ligand>
        <name>Zn(2+)</name>
        <dbReference type="ChEBI" id="CHEBI:29105"/>
        <label>2</label>
    </ligand>
</feature>
<organism evidence="17 18">
    <name type="scientific">Mycena citricolor</name>
    <dbReference type="NCBI Taxonomy" id="2018698"/>
    <lineage>
        <taxon>Eukaryota</taxon>
        <taxon>Fungi</taxon>
        <taxon>Dikarya</taxon>
        <taxon>Basidiomycota</taxon>
        <taxon>Agaricomycotina</taxon>
        <taxon>Agaricomycetes</taxon>
        <taxon>Agaricomycetidae</taxon>
        <taxon>Agaricales</taxon>
        <taxon>Marasmiineae</taxon>
        <taxon>Mycenaceae</taxon>
        <taxon>Mycena</taxon>
    </lineage>
</organism>
<feature type="domain" description="PHD-type" evidence="15">
    <location>
        <begin position="519"/>
        <end position="568"/>
    </location>
</feature>
<dbReference type="InterPro" id="IPR013083">
    <property type="entry name" value="Znf_RING/FYVE/PHD"/>
</dbReference>
<dbReference type="GO" id="GO:0006325">
    <property type="term" value="P:chromatin organization"/>
    <property type="evidence" value="ECO:0007669"/>
    <property type="project" value="UniProtKB-KW"/>
</dbReference>
<reference evidence="17" key="1">
    <citation type="submission" date="2023-11" db="EMBL/GenBank/DDBJ databases">
        <authorList>
            <person name="De Vega J J."/>
            <person name="De Vega J J."/>
        </authorList>
    </citation>
    <scope>NUCLEOTIDE SEQUENCE</scope>
</reference>
<dbReference type="PANTHER" id="PTHR10333">
    <property type="entry name" value="INHIBITOR OF GROWTH PROTEIN"/>
    <property type="match status" value="1"/>
</dbReference>
<evidence type="ECO:0000256" key="13">
    <source>
        <dbReference type="SAM" id="MobiDB-lite"/>
    </source>
</evidence>
<dbReference type="InterPro" id="IPR024610">
    <property type="entry name" value="ING_N_histone-binding"/>
</dbReference>
<keyword evidence="4 10" id="KW-0863">Zinc-finger</keyword>
<dbReference type="InterPro" id="IPR001965">
    <property type="entry name" value="Znf_PHD"/>
</dbReference>
<keyword evidence="14" id="KW-0472">Membrane</keyword>
<feature type="region of interest" description="Disordered" evidence="13">
    <location>
        <begin position="460"/>
        <end position="514"/>
    </location>
</feature>
<evidence type="ECO:0000256" key="6">
    <source>
        <dbReference type="ARBA" id="ARBA00022853"/>
    </source>
</evidence>
<dbReference type="EMBL" id="CAVNYO010000083">
    <property type="protein sequence ID" value="CAK5265259.1"/>
    <property type="molecule type" value="Genomic_DNA"/>
</dbReference>
<evidence type="ECO:0000256" key="10">
    <source>
        <dbReference type="PROSITE-ProRule" id="PRU00146"/>
    </source>
</evidence>
<feature type="region of interest" description="Disordered" evidence="13">
    <location>
        <begin position="293"/>
        <end position="326"/>
    </location>
</feature>
<dbReference type="GO" id="GO:0005634">
    <property type="term" value="C:nucleus"/>
    <property type="evidence" value="ECO:0007669"/>
    <property type="project" value="UniProtKB-SubCell"/>
</dbReference>
<feature type="site" description="Histone H3K4me3 binding" evidence="8">
    <location>
        <position position="521"/>
    </location>
</feature>
<evidence type="ECO:0000256" key="11">
    <source>
        <dbReference type="RuleBase" id="RU361213"/>
    </source>
</evidence>
<feature type="binding site" evidence="9">
    <location>
        <position position="535"/>
    </location>
    <ligand>
        <name>Zn(2+)</name>
        <dbReference type="ChEBI" id="CHEBI:29105"/>
        <label>2</label>
    </ligand>
</feature>
<keyword evidence="3 9" id="KW-0479">Metal-binding</keyword>
<dbReference type="AlphaFoldDB" id="A0AAD2Q6N5"/>
<dbReference type="GO" id="GO:0000785">
    <property type="term" value="C:chromatin"/>
    <property type="evidence" value="ECO:0007669"/>
    <property type="project" value="UniProtKB-ARBA"/>
</dbReference>
<dbReference type="InterPro" id="IPR019787">
    <property type="entry name" value="Znf_PHD-finger"/>
</dbReference>
<feature type="binding site" evidence="9">
    <location>
        <position position="524"/>
    </location>
    <ligand>
        <name>Zn(2+)</name>
        <dbReference type="ChEBI" id="CHEBI:29105"/>
        <label>1</label>
    </ligand>
</feature>
<dbReference type="PROSITE" id="PS01359">
    <property type="entry name" value="ZF_PHD_1"/>
    <property type="match status" value="1"/>
</dbReference>
<dbReference type="InterPro" id="IPR028651">
    <property type="entry name" value="ING_fam"/>
</dbReference>
<dbReference type="PANTHER" id="PTHR10333:SF42">
    <property type="entry name" value="INHIBITOR OF GROWTH PROTEIN 5"/>
    <property type="match status" value="1"/>
</dbReference>
<keyword evidence="14" id="KW-0812">Transmembrane</keyword>
<feature type="binding site" evidence="9">
    <location>
        <position position="562"/>
    </location>
    <ligand>
        <name>Zn(2+)</name>
        <dbReference type="ChEBI" id="CHEBI:29105"/>
        <label>2</label>
    </ligand>
</feature>
<dbReference type="EMBL" id="CAVNYO010000440">
    <property type="protein sequence ID" value="CAK5279927.1"/>
    <property type="molecule type" value="Genomic_DNA"/>
</dbReference>
<evidence type="ECO:0000256" key="12">
    <source>
        <dbReference type="SAM" id="Coils"/>
    </source>
</evidence>
<dbReference type="InterPro" id="IPR019786">
    <property type="entry name" value="Zinc_finger_PHD-type_CS"/>
</dbReference>
<comment type="subunit">
    <text evidence="11">Component of an histone acetyltransferase complex. Interacts with H3K4me3 and to a lesser extent with H3K4me2.</text>
</comment>
<comment type="domain">
    <text evidence="11">The PHD-type zinc finger mediates the binding to H3K4me3.</text>
</comment>
<dbReference type="SUPFAM" id="SSF57903">
    <property type="entry name" value="FYVE/PHD zinc finger"/>
    <property type="match status" value="1"/>
</dbReference>
<evidence type="ECO:0000313" key="17">
    <source>
        <dbReference type="EMBL" id="CAK5279927.1"/>
    </source>
</evidence>
<dbReference type="GO" id="GO:0008270">
    <property type="term" value="F:zinc ion binding"/>
    <property type="evidence" value="ECO:0007669"/>
    <property type="project" value="UniProtKB-KW"/>
</dbReference>
<dbReference type="CDD" id="cd16858">
    <property type="entry name" value="ING_ING3_Yng2p"/>
    <property type="match status" value="1"/>
</dbReference>
<dbReference type="InterPro" id="IPR011011">
    <property type="entry name" value="Znf_FYVE_PHD"/>
</dbReference>
<comment type="similarity">
    <text evidence="2 11">Belongs to the ING family.</text>
</comment>
<proteinExistence type="inferred from homology"/>
<evidence type="ECO:0000256" key="7">
    <source>
        <dbReference type="ARBA" id="ARBA00023242"/>
    </source>
</evidence>
<dbReference type="GO" id="GO:0006355">
    <property type="term" value="P:regulation of DNA-templated transcription"/>
    <property type="evidence" value="ECO:0007669"/>
    <property type="project" value="TreeGrafter"/>
</dbReference>
<dbReference type="SMART" id="SM01408">
    <property type="entry name" value="ING"/>
    <property type="match status" value="1"/>
</dbReference>
<dbReference type="Gene3D" id="3.30.40.10">
    <property type="entry name" value="Zinc/RING finger domain, C3HC4 (zinc finger)"/>
    <property type="match status" value="1"/>
</dbReference>
<evidence type="ECO:0000256" key="9">
    <source>
        <dbReference type="PIRSR" id="PIRSR628651-51"/>
    </source>
</evidence>
<protein>
    <recommendedName>
        <fullName evidence="11">Chromatin modification-related protein</fullName>
    </recommendedName>
</protein>
<evidence type="ECO:0000256" key="1">
    <source>
        <dbReference type="ARBA" id="ARBA00004123"/>
    </source>
</evidence>
<feature type="binding site" evidence="9">
    <location>
        <position position="549"/>
    </location>
    <ligand>
        <name>Zn(2+)</name>
        <dbReference type="ChEBI" id="CHEBI:29105"/>
        <label>1</label>
    </ligand>
</feature>
<dbReference type="PROSITE" id="PS50016">
    <property type="entry name" value="ZF_PHD_2"/>
    <property type="match status" value="1"/>
</dbReference>
<keyword evidence="7 11" id="KW-0539">Nucleus</keyword>
<feature type="binding site" evidence="9">
    <location>
        <position position="565"/>
    </location>
    <ligand>
        <name>Zn(2+)</name>
        <dbReference type="ChEBI" id="CHEBI:29105"/>
        <label>2</label>
    </ligand>
</feature>
<comment type="subcellular location">
    <subcellularLocation>
        <location evidence="1 11">Nucleus</location>
    </subcellularLocation>
</comment>
<name>A0AAD2Q6N5_9AGAR</name>
<evidence type="ECO:0000256" key="8">
    <source>
        <dbReference type="PIRSR" id="PIRSR628651-50"/>
    </source>
</evidence>
<dbReference type="Pfam" id="PF06687">
    <property type="entry name" value="SUR7"/>
    <property type="match status" value="1"/>
</dbReference>
<gene>
    <name evidence="17" type="ORF">MYCIT1_LOCUS30278</name>
    <name evidence="16" type="ORF">MYCIT1_LOCUS6089</name>
</gene>
<feature type="site" description="Histone H3K4me3 binding" evidence="8">
    <location>
        <position position="536"/>
    </location>
</feature>
<feature type="binding site" evidence="9">
    <location>
        <position position="522"/>
    </location>
    <ligand>
        <name>Zn(2+)</name>
        <dbReference type="ChEBI" id="CHEBI:29105"/>
        <label>1</label>
    </ligand>
</feature>
<comment type="function">
    <text evidence="11">Component of an histone acetyltransferase complex.</text>
</comment>
<dbReference type="Pfam" id="PF00628">
    <property type="entry name" value="PHD"/>
    <property type="match status" value="1"/>
</dbReference>
<feature type="binding site" evidence="9">
    <location>
        <position position="546"/>
    </location>
    <ligand>
        <name>Zn(2+)</name>
        <dbReference type="ChEBI" id="CHEBI:29105"/>
        <label>1</label>
    </ligand>
</feature>
<evidence type="ECO:0000259" key="15">
    <source>
        <dbReference type="PROSITE" id="PS50016"/>
    </source>
</evidence>
<evidence type="ECO:0000313" key="16">
    <source>
        <dbReference type="EMBL" id="CAK5265259.1"/>
    </source>
</evidence>
<comment type="caution">
    <text evidence="17">The sequence shown here is derived from an EMBL/GenBank/DDBJ whole genome shotgun (WGS) entry which is preliminary data.</text>
</comment>
<dbReference type="Proteomes" id="UP001295794">
    <property type="component" value="Unassembled WGS sequence"/>
</dbReference>
<feature type="compositionally biased region" description="Acidic residues" evidence="13">
    <location>
        <begin position="505"/>
        <end position="514"/>
    </location>
</feature>
<feature type="site" description="Histone H3K4me3 binding" evidence="8">
    <location>
        <position position="544"/>
    </location>
</feature>
<keyword evidence="18" id="KW-1185">Reference proteome</keyword>
<dbReference type="Pfam" id="PF12998">
    <property type="entry name" value="ING"/>
    <property type="match status" value="1"/>
</dbReference>
<accession>A0AAD2Q6N5</accession>
<evidence type="ECO:0000256" key="14">
    <source>
        <dbReference type="SAM" id="Phobius"/>
    </source>
</evidence>
<dbReference type="GO" id="GO:0005886">
    <property type="term" value="C:plasma membrane"/>
    <property type="evidence" value="ECO:0007669"/>
    <property type="project" value="InterPro"/>
</dbReference>